<dbReference type="AlphaFoldDB" id="A0A1E8PJJ4"/>
<evidence type="ECO:0000313" key="1">
    <source>
        <dbReference type="EMBL" id="OFJ46481.1"/>
    </source>
</evidence>
<organism evidence="1 2">
    <name type="scientific">Janthinobacterium lividum</name>
    <dbReference type="NCBI Taxonomy" id="29581"/>
    <lineage>
        <taxon>Bacteria</taxon>
        <taxon>Pseudomonadati</taxon>
        <taxon>Pseudomonadota</taxon>
        <taxon>Betaproteobacteria</taxon>
        <taxon>Burkholderiales</taxon>
        <taxon>Oxalobacteraceae</taxon>
        <taxon>Janthinobacterium</taxon>
    </lineage>
</organism>
<name>A0A1E8PJJ4_9BURK</name>
<dbReference type="Proteomes" id="UP000092634">
    <property type="component" value="Unassembled WGS sequence"/>
</dbReference>
<gene>
    <name evidence="1" type="ORF">BA896_021585</name>
</gene>
<sequence length="78" mass="8193">MHKPEQSMHVNKPLLLICLFTFAILAATLLSPGDAPESAAAPAAVARDAGQAGLPVCSSFAHELTRQCQVKLQPGRQA</sequence>
<protein>
    <submittedName>
        <fullName evidence="1">Uncharacterized protein</fullName>
    </submittedName>
</protein>
<proteinExistence type="predicted"/>
<evidence type="ECO:0000313" key="2">
    <source>
        <dbReference type="Proteomes" id="UP000092634"/>
    </source>
</evidence>
<comment type="caution">
    <text evidence="1">The sequence shown here is derived from an EMBL/GenBank/DDBJ whole genome shotgun (WGS) entry which is preliminary data.</text>
</comment>
<reference evidence="1 2" key="1">
    <citation type="submission" date="2016-10" db="EMBL/GenBank/DDBJ databases">
        <title>Updated version of Genome Assembly of Janthinobacterium lividum ERGS5:01.</title>
        <authorList>
            <person name="Kumar R."/>
            <person name="Acharya V."/>
            <person name="Singh D."/>
        </authorList>
    </citation>
    <scope>NUCLEOTIDE SEQUENCE [LARGE SCALE GENOMIC DNA]</scope>
    <source>
        <strain evidence="1 2">ERGS5:01</strain>
    </source>
</reference>
<accession>A0A1E8PJJ4</accession>
<dbReference type="EMBL" id="MAQB02000013">
    <property type="protein sequence ID" value="OFJ46481.1"/>
    <property type="molecule type" value="Genomic_DNA"/>
</dbReference>